<dbReference type="RefSeq" id="WP_295661228.1">
    <property type="nucleotide sequence ID" value="NZ_CADCUP010000202.1"/>
</dbReference>
<dbReference type="GO" id="GO:0005886">
    <property type="term" value="C:plasma membrane"/>
    <property type="evidence" value="ECO:0007669"/>
    <property type="project" value="TreeGrafter"/>
</dbReference>
<dbReference type="GO" id="GO:0005524">
    <property type="term" value="F:ATP binding"/>
    <property type="evidence" value="ECO:0007669"/>
    <property type="project" value="UniProtKB-KW"/>
</dbReference>
<gene>
    <name evidence="5" type="ORF">AVDCRST_MAG06-3033</name>
</gene>
<dbReference type="InterPro" id="IPR027417">
    <property type="entry name" value="P-loop_NTPase"/>
</dbReference>
<dbReference type="GO" id="GO:0098796">
    <property type="term" value="C:membrane protein complex"/>
    <property type="evidence" value="ECO:0007669"/>
    <property type="project" value="UniProtKB-ARBA"/>
</dbReference>
<dbReference type="InterPro" id="IPR015854">
    <property type="entry name" value="ABC_transpr_LolD-like"/>
</dbReference>
<dbReference type="GO" id="GO:0016887">
    <property type="term" value="F:ATP hydrolysis activity"/>
    <property type="evidence" value="ECO:0007669"/>
    <property type="project" value="InterPro"/>
</dbReference>
<dbReference type="PROSITE" id="PS50893">
    <property type="entry name" value="ABC_TRANSPORTER_2"/>
    <property type="match status" value="1"/>
</dbReference>
<keyword evidence="3" id="KW-0067">ATP-binding</keyword>
<protein>
    <submittedName>
        <fullName evidence="5">ABC-type antimicrobial peptide transport system, ATPase component</fullName>
    </submittedName>
</protein>
<name>A0A6J4PHE6_9ACTN</name>
<dbReference type="CDD" id="cd03255">
    <property type="entry name" value="ABC_MJ0796_LolCDE_FtsE"/>
    <property type="match status" value="1"/>
</dbReference>
<evidence type="ECO:0000313" key="5">
    <source>
        <dbReference type="EMBL" id="CAA9413613.1"/>
    </source>
</evidence>
<dbReference type="PANTHER" id="PTHR24220:SF685">
    <property type="entry name" value="ABC TRANSPORTER RELATED"/>
    <property type="match status" value="1"/>
</dbReference>
<dbReference type="Gene3D" id="3.40.50.300">
    <property type="entry name" value="P-loop containing nucleotide triphosphate hydrolases"/>
    <property type="match status" value="1"/>
</dbReference>
<organism evidence="5">
    <name type="scientific">uncultured Nocardioides sp</name>
    <dbReference type="NCBI Taxonomy" id="198441"/>
    <lineage>
        <taxon>Bacteria</taxon>
        <taxon>Bacillati</taxon>
        <taxon>Actinomycetota</taxon>
        <taxon>Actinomycetes</taxon>
        <taxon>Propionibacteriales</taxon>
        <taxon>Nocardioidaceae</taxon>
        <taxon>Nocardioides</taxon>
        <taxon>environmental samples</taxon>
    </lineage>
</organism>
<dbReference type="InterPro" id="IPR017911">
    <property type="entry name" value="MacB-like_ATP-bd"/>
</dbReference>
<dbReference type="SUPFAM" id="SSF52540">
    <property type="entry name" value="P-loop containing nucleoside triphosphate hydrolases"/>
    <property type="match status" value="1"/>
</dbReference>
<dbReference type="FunFam" id="3.40.50.300:FF:000032">
    <property type="entry name" value="Export ABC transporter ATP-binding protein"/>
    <property type="match status" value="1"/>
</dbReference>
<dbReference type="PANTHER" id="PTHR24220">
    <property type="entry name" value="IMPORT ATP-BINDING PROTEIN"/>
    <property type="match status" value="1"/>
</dbReference>
<dbReference type="SMART" id="SM00382">
    <property type="entry name" value="AAA"/>
    <property type="match status" value="1"/>
</dbReference>
<keyword evidence="2" id="KW-0547">Nucleotide-binding</keyword>
<accession>A0A6J4PHE6</accession>
<dbReference type="Pfam" id="PF00005">
    <property type="entry name" value="ABC_tran"/>
    <property type="match status" value="1"/>
</dbReference>
<dbReference type="GO" id="GO:0022857">
    <property type="term" value="F:transmembrane transporter activity"/>
    <property type="evidence" value="ECO:0007669"/>
    <property type="project" value="TreeGrafter"/>
</dbReference>
<dbReference type="InterPro" id="IPR017871">
    <property type="entry name" value="ABC_transporter-like_CS"/>
</dbReference>
<feature type="domain" description="ABC transporter" evidence="4">
    <location>
        <begin position="15"/>
        <end position="252"/>
    </location>
</feature>
<dbReference type="InterPro" id="IPR003593">
    <property type="entry name" value="AAA+_ATPase"/>
</dbReference>
<dbReference type="EMBL" id="CADCUP010000202">
    <property type="protein sequence ID" value="CAA9413613.1"/>
    <property type="molecule type" value="Genomic_DNA"/>
</dbReference>
<keyword evidence="1" id="KW-0813">Transport</keyword>
<reference evidence="5" key="1">
    <citation type="submission" date="2020-02" db="EMBL/GenBank/DDBJ databases">
        <authorList>
            <person name="Meier V. D."/>
        </authorList>
    </citation>
    <scope>NUCLEOTIDE SEQUENCE</scope>
    <source>
        <strain evidence="5">AVDCRST_MAG06</strain>
    </source>
</reference>
<proteinExistence type="predicted"/>
<evidence type="ECO:0000256" key="2">
    <source>
        <dbReference type="ARBA" id="ARBA00022741"/>
    </source>
</evidence>
<evidence type="ECO:0000259" key="4">
    <source>
        <dbReference type="PROSITE" id="PS50893"/>
    </source>
</evidence>
<dbReference type="InterPro" id="IPR003439">
    <property type="entry name" value="ABC_transporter-like_ATP-bd"/>
</dbReference>
<sequence>MTEQKHGRPGAVPAARVRHLTKTYGSGQALVTALDDVSLDLAAGEFTAIMGPSGSGKSTLMHCCAALDTGTSGEVYIGDQELTRLKDKALTRLRRDEIGFVFQSFNLVPTLTARENIVLPLAIARRRPDAGWFESVIATVGLGDRLDHKPNELSGGQQQRVAIARALVSRPRIVFADEPTGNLDSRSGGEVLDLLRSSVDGHAQTIVMVTHDPVAAAYTDRVVFLADGRVVHEVRDPDRESVLEVMATMSAPVAR</sequence>
<dbReference type="PROSITE" id="PS00211">
    <property type="entry name" value="ABC_TRANSPORTER_1"/>
    <property type="match status" value="1"/>
</dbReference>
<evidence type="ECO:0000256" key="1">
    <source>
        <dbReference type="ARBA" id="ARBA00022448"/>
    </source>
</evidence>
<dbReference type="AlphaFoldDB" id="A0A6J4PHE6"/>
<evidence type="ECO:0000256" key="3">
    <source>
        <dbReference type="ARBA" id="ARBA00022840"/>
    </source>
</evidence>